<organism evidence="1 2">
    <name type="scientific">Clostridium tetanomorphum</name>
    <dbReference type="NCBI Taxonomy" id="1553"/>
    <lineage>
        <taxon>Bacteria</taxon>
        <taxon>Bacillati</taxon>
        <taxon>Bacillota</taxon>
        <taxon>Clostridia</taxon>
        <taxon>Eubacteriales</taxon>
        <taxon>Clostridiaceae</taxon>
        <taxon>Clostridium</taxon>
    </lineage>
</organism>
<dbReference type="Proteomes" id="UP000563151">
    <property type="component" value="Unassembled WGS sequence"/>
</dbReference>
<comment type="caution">
    <text evidence="1">The sequence shown here is derived from an EMBL/GenBank/DDBJ whole genome shotgun (WGS) entry which is preliminary data.</text>
</comment>
<evidence type="ECO:0000313" key="1">
    <source>
        <dbReference type="EMBL" id="MBC2396757.1"/>
    </source>
</evidence>
<evidence type="ECO:0000313" key="2">
    <source>
        <dbReference type="Proteomes" id="UP000563151"/>
    </source>
</evidence>
<gene>
    <name evidence="1" type="ORF">HGG79_03035</name>
</gene>
<proteinExistence type="predicted"/>
<dbReference type="AlphaFoldDB" id="A0A923E7N4"/>
<evidence type="ECO:0008006" key="3">
    <source>
        <dbReference type="Google" id="ProtNLM"/>
    </source>
</evidence>
<sequence>MNLYYKEMLVSKIEDLVDYGHIQLGTIVSNDEFYKYREDIESNNEKVSICVDSQMYEIIIEGMDENEISFVWKSQNPFSLEAKEYLENRYYNENIDFLKSEESIQFELHNNLKEFYKKTDLRKLRGVLHSYQIKATEKWGQWFLEDVDVELFGVENKDNFEEFIEAKLEDWTGGNNFGSRIWIGDLEDSRGQMLILFNNDTGKVEWLDTEYGCFGNLEEDPNGVLADSIDELIEILAKNKEESLKPLSPDNTNFYEIKKLFGIDKLHRCGCSPYDIENIKDEFENIPKVLVDYYLELGQNEKLNLTQDKLISPDELYICDKGYLVFYEENQRACVWGIKYEDLTIDNPPVYMAYDEDKEWVKESETLTEFFIAMAYMQGSLGLPYTYEEMYEIEEDSADKIRNSFKNKHISMNTWMSVEFYGNNETDIIALIKNDGFYNVACGSLFEKNFNKIEEFINRL</sequence>
<accession>A0A923E7N4</accession>
<dbReference type="EMBL" id="JAAZWO010000003">
    <property type="protein sequence ID" value="MBC2396757.1"/>
    <property type="molecule type" value="Genomic_DNA"/>
</dbReference>
<protein>
    <recommendedName>
        <fullName evidence="3">Knr4/Smi1-like domain-containing protein</fullName>
    </recommendedName>
</protein>
<dbReference type="RefSeq" id="WP_051593183.1">
    <property type="nucleotide sequence ID" value="NZ_JAAZWO010000003.1"/>
</dbReference>
<name>A0A923E7N4_CLOTT</name>
<keyword evidence="2" id="KW-1185">Reference proteome</keyword>
<reference evidence="1 2" key="1">
    <citation type="submission" date="2020-04" db="EMBL/GenBank/DDBJ databases">
        <title>Genomic insights into acetone-butanol-ethanol (ABE) fermentation by sequencing solventogenic clostridia strains.</title>
        <authorList>
            <person name="Brown S."/>
        </authorList>
    </citation>
    <scope>NUCLEOTIDE SEQUENCE [LARGE SCALE GENOMIC DNA]</scope>
    <source>
        <strain evidence="1 2">DJ011</strain>
    </source>
</reference>